<name>A0A433X2L1_9HYPH</name>
<dbReference type="GO" id="GO:0004341">
    <property type="term" value="F:gluconolactonase activity"/>
    <property type="evidence" value="ECO:0007669"/>
    <property type="project" value="TreeGrafter"/>
</dbReference>
<keyword evidence="3" id="KW-0804">Transcription</keyword>
<dbReference type="InterPro" id="IPR005511">
    <property type="entry name" value="SMP-30"/>
</dbReference>
<keyword evidence="5" id="KW-0479">Metal-binding</keyword>
<evidence type="ECO:0000256" key="4">
    <source>
        <dbReference type="PIRSR" id="PIRSR605511-1"/>
    </source>
</evidence>
<feature type="active site" description="Proton donor/acceptor" evidence="4">
    <location>
        <position position="498"/>
    </location>
</feature>
<feature type="binding site" evidence="5">
    <location>
        <position position="498"/>
    </location>
    <ligand>
        <name>a divalent metal cation</name>
        <dbReference type="ChEBI" id="CHEBI:60240"/>
    </ligand>
</feature>
<comment type="caution">
    <text evidence="9">The sequence shown here is derived from an EMBL/GenBank/DDBJ whole genome shotgun (WGS) entry which is preliminary data.</text>
</comment>
<dbReference type="Proteomes" id="UP000281547">
    <property type="component" value="Unassembled WGS sequence"/>
</dbReference>
<dbReference type="PANTHER" id="PTHR10907">
    <property type="entry name" value="REGUCALCIN"/>
    <property type="match status" value="1"/>
</dbReference>
<dbReference type="Pfam" id="PF09339">
    <property type="entry name" value="HTH_IclR"/>
    <property type="match status" value="1"/>
</dbReference>
<evidence type="ECO:0000256" key="6">
    <source>
        <dbReference type="SAM" id="MobiDB-lite"/>
    </source>
</evidence>
<dbReference type="GO" id="GO:0006355">
    <property type="term" value="P:regulation of DNA-templated transcription"/>
    <property type="evidence" value="ECO:0007669"/>
    <property type="project" value="InterPro"/>
</dbReference>
<evidence type="ECO:0000256" key="3">
    <source>
        <dbReference type="ARBA" id="ARBA00023163"/>
    </source>
</evidence>
<dbReference type="Gene3D" id="1.10.10.10">
    <property type="entry name" value="Winged helix-like DNA-binding domain superfamily/Winged helix DNA-binding domain"/>
    <property type="match status" value="1"/>
</dbReference>
<evidence type="ECO:0000256" key="1">
    <source>
        <dbReference type="ARBA" id="ARBA00008853"/>
    </source>
</evidence>
<comment type="cofactor">
    <cofactor evidence="5">
        <name>Zn(2+)</name>
        <dbReference type="ChEBI" id="CHEBI:29105"/>
    </cofactor>
    <text evidence="5">Binds 1 divalent metal cation per subunit.</text>
</comment>
<dbReference type="Gene3D" id="3.30.450.40">
    <property type="match status" value="1"/>
</dbReference>
<dbReference type="InterPro" id="IPR013658">
    <property type="entry name" value="SGL"/>
</dbReference>
<evidence type="ECO:0000259" key="7">
    <source>
        <dbReference type="PROSITE" id="PS51077"/>
    </source>
</evidence>
<comment type="similarity">
    <text evidence="1">Belongs to the SMP-30/CGR1 family.</text>
</comment>
<dbReference type="EMBL" id="RZNJ01000008">
    <property type="protein sequence ID" value="RUT28267.1"/>
    <property type="molecule type" value="Genomic_DNA"/>
</dbReference>
<feature type="binding site" evidence="5">
    <location>
        <position position="448"/>
    </location>
    <ligand>
        <name>a divalent metal cation</name>
        <dbReference type="ChEBI" id="CHEBI:60240"/>
    </ligand>
</feature>
<organism evidence="9 10">
    <name type="scientific">Arsenicitalea aurantiaca</name>
    <dbReference type="NCBI Taxonomy" id="1783274"/>
    <lineage>
        <taxon>Bacteria</taxon>
        <taxon>Pseudomonadati</taxon>
        <taxon>Pseudomonadota</taxon>
        <taxon>Alphaproteobacteria</taxon>
        <taxon>Hyphomicrobiales</taxon>
        <taxon>Devosiaceae</taxon>
        <taxon>Arsenicitalea</taxon>
    </lineage>
</organism>
<feature type="binding site" evidence="5">
    <location>
        <position position="317"/>
    </location>
    <ligand>
        <name>a divalent metal cation</name>
        <dbReference type="ChEBI" id="CHEBI:60240"/>
    </ligand>
</feature>
<dbReference type="InterPro" id="IPR036390">
    <property type="entry name" value="WH_DNA-bd_sf"/>
</dbReference>
<feature type="binding site" evidence="5">
    <location>
        <position position="400"/>
    </location>
    <ligand>
        <name>substrate</name>
    </ligand>
</feature>
<dbReference type="InterPro" id="IPR029016">
    <property type="entry name" value="GAF-like_dom_sf"/>
</dbReference>
<evidence type="ECO:0000313" key="10">
    <source>
        <dbReference type="Proteomes" id="UP000281547"/>
    </source>
</evidence>
<feature type="domain" description="IclR-ED" evidence="8">
    <location>
        <begin position="103"/>
        <end position="286"/>
    </location>
</feature>
<dbReference type="Pfam" id="PF01614">
    <property type="entry name" value="IclR_C"/>
    <property type="match status" value="1"/>
</dbReference>
<accession>A0A433X2L1</accession>
<keyword evidence="10" id="KW-1185">Reference proteome</keyword>
<evidence type="ECO:0000256" key="5">
    <source>
        <dbReference type="PIRSR" id="PIRSR605511-2"/>
    </source>
</evidence>
<dbReference type="PROSITE" id="PS51078">
    <property type="entry name" value="ICLR_ED"/>
    <property type="match status" value="1"/>
</dbReference>
<sequence>MRLATRRRTPVREGMMGKAQLSVTTQDREADGESHSTPGVQALTRGIQILECVAAAPSGLRFTELLDRTGMPKGTLHRLLQALVEERLLGLDTRNQTYRLAARLFQWAHKVWDDFDLRGAAEPELERLRDLTGEAIRLGVMDGGSVLYIDQREVPQPLRLNNGVGSRAAPHASGLGKAMLAHLSLEKRRALLADMALEKLTPHTITDSEELIRQLDLTKARGYAVSVDEQNIGISSVAAPVLNHRGEPIGAVGIIGPSFRLPVDRLHALGREVIEAARRTSGNFGEFAMSLGIQPRPLGIDRADVRCVIPASTFLGEGPHWSERDGKLYFVDILAPAVHTGDTVKGTYSSLAVPELVGFIIPRARGGFVTAMHGEIRGLDLPSGSITTIARPEADRPGNRFNDGKCDRKGRLWAGTLAIDTAPDQGRLWRLDPDGRTYEMERGLHVSNGLGWSPDDKTFYFTDTAKQTIYAYDFDLEAGTIANRRVFATVPASEGKPDGLTVDAEGFVWSAHWDGWCVTRYDPDGKVERVINLPVPRPTSCVFGGPDMQTLFVTTARIRLSAAQLADAPLSGSVFAIDTGIKGLPDPMFAG</sequence>
<dbReference type="PANTHER" id="PTHR10907:SF47">
    <property type="entry name" value="REGUCALCIN"/>
    <property type="match status" value="1"/>
</dbReference>
<dbReference type="PRINTS" id="PR01790">
    <property type="entry name" value="SMP30FAMILY"/>
</dbReference>
<reference evidence="9 10" key="1">
    <citation type="journal article" date="2016" name="Int. J. Syst. Evol. Microbiol.">
        <title>Arsenicitalea aurantiaca gen. nov., sp. nov., a new member of the family Hyphomicrobiaceae, isolated from high-arsenic sediment.</title>
        <authorList>
            <person name="Mu Y."/>
            <person name="Zhou L."/>
            <person name="Zeng X.C."/>
            <person name="Liu L."/>
            <person name="Pan Y."/>
            <person name="Chen X."/>
            <person name="Wang J."/>
            <person name="Li S."/>
            <person name="Li W.J."/>
            <person name="Wang Y."/>
        </authorList>
    </citation>
    <scope>NUCLEOTIDE SEQUENCE [LARGE SCALE GENOMIC DNA]</scope>
    <source>
        <strain evidence="9 10">42-50</strain>
    </source>
</reference>
<keyword evidence="2" id="KW-0805">Transcription regulation</keyword>
<evidence type="ECO:0000256" key="2">
    <source>
        <dbReference type="ARBA" id="ARBA00023015"/>
    </source>
</evidence>
<proteinExistence type="inferred from homology"/>
<feature type="domain" description="HTH iclR-type" evidence="7">
    <location>
        <begin position="40"/>
        <end position="102"/>
    </location>
</feature>
<dbReference type="SUPFAM" id="SSF46785">
    <property type="entry name" value="Winged helix' DNA-binding domain"/>
    <property type="match status" value="1"/>
</dbReference>
<dbReference type="InterPro" id="IPR011042">
    <property type="entry name" value="6-blade_b-propeller_TolB-like"/>
</dbReference>
<dbReference type="AlphaFoldDB" id="A0A433X2L1"/>
<dbReference type="Gene3D" id="2.120.10.30">
    <property type="entry name" value="TolB, C-terminal domain"/>
    <property type="match status" value="1"/>
</dbReference>
<feature type="binding site" evidence="5">
    <location>
        <position position="402"/>
    </location>
    <ligand>
        <name>substrate</name>
    </ligand>
</feature>
<feature type="region of interest" description="Disordered" evidence="6">
    <location>
        <begin position="1"/>
        <end position="38"/>
    </location>
</feature>
<dbReference type="InterPro" id="IPR005471">
    <property type="entry name" value="Tscrpt_reg_IclR_N"/>
</dbReference>
<dbReference type="SUPFAM" id="SSF55781">
    <property type="entry name" value="GAF domain-like"/>
    <property type="match status" value="1"/>
</dbReference>
<evidence type="ECO:0000259" key="8">
    <source>
        <dbReference type="PROSITE" id="PS51078"/>
    </source>
</evidence>
<protein>
    <submittedName>
        <fullName evidence="9">IclR family transcriptional regulator</fullName>
    </submittedName>
</protein>
<feature type="binding site" evidence="5">
    <location>
        <position position="420"/>
    </location>
    <ligand>
        <name>substrate</name>
    </ligand>
</feature>
<dbReference type="Pfam" id="PF08450">
    <property type="entry name" value="SGL"/>
    <property type="match status" value="1"/>
</dbReference>
<dbReference type="GO" id="GO:0019853">
    <property type="term" value="P:L-ascorbic acid biosynthetic process"/>
    <property type="evidence" value="ECO:0007669"/>
    <property type="project" value="TreeGrafter"/>
</dbReference>
<dbReference type="SUPFAM" id="SSF63829">
    <property type="entry name" value="Calcium-dependent phosphotriesterase"/>
    <property type="match status" value="1"/>
</dbReference>
<gene>
    <name evidence="9" type="ORF">EMQ25_16910</name>
</gene>
<evidence type="ECO:0000313" key="9">
    <source>
        <dbReference type="EMBL" id="RUT28267.1"/>
    </source>
</evidence>
<dbReference type="PROSITE" id="PS51077">
    <property type="entry name" value="HTH_ICLR"/>
    <property type="match status" value="1"/>
</dbReference>
<keyword evidence="5" id="KW-0862">Zinc</keyword>
<dbReference type="GO" id="GO:0005509">
    <property type="term" value="F:calcium ion binding"/>
    <property type="evidence" value="ECO:0007669"/>
    <property type="project" value="TreeGrafter"/>
</dbReference>
<dbReference type="InterPro" id="IPR036388">
    <property type="entry name" value="WH-like_DNA-bd_sf"/>
</dbReference>
<dbReference type="GO" id="GO:0003677">
    <property type="term" value="F:DNA binding"/>
    <property type="evidence" value="ECO:0007669"/>
    <property type="project" value="InterPro"/>
</dbReference>
<dbReference type="InterPro" id="IPR014757">
    <property type="entry name" value="Tscrpt_reg_IclR_C"/>
</dbReference>
<dbReference type="SMART" id="SM00346">
    <property type="entry name" value="HTH_ICLR"/>
    <property type="match status" value="1"/>
</dbReference>